<dbReference type="Gene3D" id="2.60.40.1730">
    <property type="entry name" value="tricorn interacting facor f3 domain"/>
    <property type="match status" value="1"/>
</dbReference>
<dbReference type="SUPFAM" id="SSF63737">
    <property type="entry name" value="Leukotriene A4 hydrolase N-terminal domain"/>
    <property type="match status" value="1"/>
</dbReference>
<dbReference type="GO" id="GO:0008270">
    <property type="term" value="F:zinc ion binding"/>
    <property type="evidence" value="ECO:0007669"/>
    <property type="project" value="InterPro"/>
</dbReference>
<dbReference type="PANTHER" id="PTHR11533">
    <property type="entry name" value="PROTEASE M1 ZINC METALLOPROTEASE"/>
    <property type="match status" value="1"/>
</dbReference>
<dbReference type="InterPro" id="IPR045357">
    <property type="entry name" value="Aminopeptidase_N-like_N"/>
</dbReference>
<evidence type="ECO:0000259" key="4">
    <source>
        <dbReference type="Pfam" id="PF01433"/>
    </source>
</evidence>
<dbReference type="EMBL" id="OU963865">
    <property type="protein sequence ID" value="CAH0388731.1"/>
    <property type="molecule type" value="Genomic_DNA"/>
</dbReference>
<dbReference type="InterPro" id="IPR042097">
    <property type="entry name" value="Aminopeptidase_N-like_N_sf"/>
</dbReference>
<dbReference type="GO" id="GO:0016020">
    <property type="term" value="C:membrane"/>
    <property type="evidence" value="ECO:0007669"/>
    <property type="project" value="TreeGrafter"/>
</dbReference>
<dbReference type="InterPro" id="IPR024571">
    <property type="entry name" value="ERAP1-like_C_dom"/>
</dbReference>
<dbReference type="InterPro" id="IPR027268">
    <property type="entry name" value="Peptidase_M4/M1_CTD_sf"/>
</dbReference>
<feature type="domain" description="ERAP1-like C-terminal" evidence="5">
    <location>
        <begin position="588"/>
        <end position="892"/>
    </location>
</feature>
<comment type="similarity">
    <text evidence="1">Belongs to the peptidase M1 family.</text>
</comment>
<dbReference type="GO" id="GO:0005737">
    <property type="term" value="C:cytoplasm"/>
    <property type="evidence" value="ECO:0007669"/>
    <property type="project" value="TreeGrafter"/>
</dbReference>
<dbReference type="Gene3D" id="2.60.40.1910">
    <property type="match status" value="1"/>
</dbReference>
<dbReference type="SUPFAM" id="SSF55486">
    <property type="entry name" value="Metalloproteases ('zincins'), catalytic domain"/>
    <property type="match status" value="1"/>
</dbReference>
<feature type="domain" description="Peptidase M1 membrane alanine aminopeptidase" evidence="4">
    <location>
        <begin position="294"/>
        <end position="497"/>
    </location>
</feature>
<evidence type="ECO:0000259" key="6">
    <source>
        <dbReference type="Pfam" id="PF17900"/>
    </source>
</evidence>
<feature type="region of interest" description="Disordered" evidence="2">
    <location>
        <begin position="939"/>
        <end position="967"/>
    </location>
</feature>
<dbReference type="InterPro" id="IPR014782">
    <property type="entry name" value="Peptidase_M1_dom"/>
</dbReference>
<dbReference type="Pfam" id="PF17900">
    <property type="entry name" value="Peptidase_M1_N"/>
    <property type="match status" value="1"/>
</dbReference>
<feature type="domain" description="Aminopeptidase N-like N-terminal" evidence="6">
    <location>
        <begin position="35"/>
        <end position="243"/>
    </location>
</feature>
<keyword evidence="8" id="KW-1185">Reference proteome</keyword>
<feature type="compositionally biased region" description="Polar residues" evidence="2">
    <location>
        <begin position="939"/>
        <end position="953"/>
    </location>
</feature>
<dbReference type="AlphaFoldDB" id="A0A9P0ACL5"/>
<reference evidence="7" key="1">
    <citation type="submission" date="2021-12" db="EMBL/GenBank/DDBJ databases">
        <authorList>
            <person name="King R."/>
        </authorList>
    </citation>
    <scope>NUCLEOTIDE SEQUENCE</scope>
</reference>
<dbReference type="Pfam" id="PF01433">
    <property type="entry name" value="Peptidase_M1"/>
    <property type="match status" value="1"/>
</dbReference>
<evidence type="ECO:0000259" key="5">
    <source>
        <dbReference type="Pfam" id="PF11838"/>
    </source>
</evidence>
<dbReference type="KEGG" id="btab:109036540"/>
<evidence type="ECO:0000313" key="8">
    <source>
        <dbReference type="Proteomes" id="UP001152759"/>
    </source>
</evidence>
<proteinExistence type="inferred from homology"/>
<feature type="signal peptide" evidence="3">
    <location>
        <begin position="1"/>
        <end position="19"/>
    </location>
</feature>
<protein>
    <recommendedName>
        <fullName evidence="9">Aminopeptidase</fullName>
    </recommendedName>
</protein>
<dbReference type="Gene3D" id="1.25.50.20">
    <property type="match status" value="1"/>
</dbReference>
<dbReference type="GO" id="GO:0005615">
    <property type="term" value="C:extracellular space"/>
    <property type="evidence" value="ECO:0007669"/>
    <property type="project" value="TreeGrafter"/>
</dbReference>
<gene>
    <name evidence="7" type="ORF">BEMITA_LOCUS7627</name>
</gene>
<evidence type="ECO:0000256" key="2">
    <source>
        <dbReference type="SAM" id="MobiDB-lite"/>
    </source>
</evidence>
<dbReference type="Proteomes" id="UP001152759">
    <property type="component" value="Chromosome 4"/>
</dbReference>
<name>A0A9P0ACL5_BEMTA</name>
<feature type="chain" id="PRO_5040284991" description="Aminopeptidase" evidence="3">
    <location>
        <begin position="20"/>
        <end position="967"/>
    </location>
</feature>
<dbReference type="Pfam" id="PF11838">
    <property type="entry name" value="ERAP1_C"/>
    <property type="match status" value="1"/>
</dbReference>
<evidence type="ECO:0000256" key="1">
    <source>
        <dbReference type="ARBA" id="ARBA00010136"/>
    </source>
</evidence>
<evidence type="ECO:0000313" key="7">
    <source>
        <dbReference type="EMBL" id="CAH0388731.1"/>
    </source>
</evidence>
<dbReference type="InterPro" id="IPR050344">
    <property type="entry name" value="Peptidase_M1_aminopeptidases"/>
</dbReference>
<evidence type="ECO:0000256" key="3">
    <source>
        <dbReference type="SAM" id="SignalP"/>
    </source>
</evidence>
<dbReference type="GO" id="GO:0008237">
    <property type="term" value="F:metallopeptidase activity"/>
    <property type="evidence" value="ECO:0007669"/>
    <property type="project" value="InterPro"/>
</dbReference>
<accession>A0A9P0ACL5</accession>
<dbReference type="PANTHER" id="PTHR11533:SF18">
    <property type="entry name" value="FI02158P"/>
    <property type="match status" value="1"/>
</dbReference>
<keyword evidence="3" id="KW-0732">Signal</keyword>
<dbReference type="Gene3D" id="1.10.390.10">
    <property type="entry name" value="Neutral Protease Domain 2"/>
    <property type="match status" value="1"/>
</dbReference>
<organism evidence="7 8">
    <name type="scientific">Bemisia tabaci</name>
    <name type="common">Sweetpotato whitefly</name>
    <name type="synonym">Aleurodes tabaci</name>
    <dbReference type="NCBI Taxonomy" id="7038"/>
    <lineage>
        <taxon>Eukaryota</taxon>
        <taxon>Metazoa</taxon>
        <taxon>Ecdysozoa</taxon>
        <taxon>Arthropoda</taxon>
        <taxon>Hexapoda</taxon>
        <taxon>Insecta</taxon>
        <taxon>Pterygota</taxon>
        <taxon>Neoptera</taxon>
        <taxon>Paraneoptera</taxon>
        <taxon>Hemiptera</taxon>
        <taxon>Sternorrhyncha</taxon>
        <taxon>Aleyrodoidea</taxon>
        <taxon>Aleyrodidae</taxon>
        <taxon>Aleyrodinae</taxon>
        <taxon>Bemisia</taxon>
    </lineage>
</organism>
<sequence>MGRHGVLVLVLLSLGLASGTRLCQWERVADDVRLVPKGYALDVDPFPGDGVFKGRVRVLMVACTEAINAVKLDIDPAVNILKQNVKIRPRQFDGKVPDHKDLVEPDQWTDTGNLTVTSVEVKENEKQCVLTLSGNLKKGEYYELFIQFEGVLGTDPSAGFYQTTYLDQNSGEKRWLVIMNLLDGKAPQVFPCFNRPEFKTYFLLSVAHKSEFHVLSSEPVSHSKLGSEGAWVRDYFMKIPSMSVGSLTIFESDFTQPNNYRQYSNPDGANDRARVGIWGRGDFVSALTQSQSLAPKVLSSLEAYLSYPYPLPELNLVALPGYISDKPIDGYGLQLFKESDLMNGDSFWLAYRLAKAMASQWLVHLSTPVNATSVGPALANFMALNVAMQLEQPVFNSYLSNLQSLLIEYSKPVPYSMVPLQKDNIVAFKTQLVFHMLEHCLGTETFKKSIHNFIKKREFKVYTDDDLWSAMTEQALADKRLLPGIQPKSVKQIVESWIVKDRLPLVTVTRHYNKSVTITQEPFLRSVDLLPPSNETDKPDLWWIPIVIVSEDKVKEYENISKIMSWLEPVPQQQISIKNKNFGMDHYLLFNPGSIGPFVVNYDNHNWFLLSQKVGTLPEKIRIQLLHDSMKLALSSKLSYITALNMTLFLRYEQAPAVWKTFYPLADQFRKLLDGTEAAKPFDLYLRGLITPVYDALGDEGSESSWKQEFRSQTKHLLWQAGFDPSIIEANDSYNLWMSVPDPDSGMLVSRSYLCSVFLWGSQKQWEFGLERVLNFPANRSQSERDFLFRTLAGCPQDPVRIRKILNITLLQNSSVFSESDKFKMINSIASSSIGYTTMFEFLKENWNALKESLSKNMWNLYVQLALGQFKSEAGLSKVTRLVEERKGQFGAAETDAIASIEKIKKEIKWGAMNLNAIKLWLNTTLDEKWTARRFTFNDSQSDSVSHSGPSKTNETHFGADDCSAGN</sequence>
<evidence type="ECO:0008006" key="9">
    <source>
        <dbReference type="Google" id="ProtNLM"/>
    </source>
</evidence>